<dbReference type="PANTHER" id="PTHR30532:SF1">
    <property type="entry name" value="IRON(3+)-HYDROXAMATE-BINDING PROTEIN FHUD"/>
    <property type="match status" value="1"/>
</dbReference>
<evidence type="ECO:0000256" key="6">
    <source>
        <dbReference type="SAM" id="Coils"/>
    </source>
</evidence>
<protein>
    <submittedName>
        <fullName evidence="9 10">Siderophore-binding lipoprotein YfiY</fullName>
    </submittedName>
</protein>
<reference evidence="10 11" key="1">
    <citation type="submission" date="2016-06" db="EMBL/GenBank/DDBJ databases">
        <authorList>
            <person name="Rodrigo-Torres L."/>
            <person name="Arahal D.R."/>
        </authorList>
    </citation>
    <scope>NUCLEOTIDE SEQUENCE [LARGE SCALE GENOMIC DNA]</scope>
    <source>
        <strain evidence="10 11">CECT 5116</strain>
    </source>
</reference>
<dbReference type="InterPro" id="IPR002491">
    <property type="entry name" value="ABC_transptr_periplasmic_BD"/>
</dbReference>
<evidence type="ECO:0000313" key="11">
    <source>
        <dbReference type="Proteomes" id="UP000092840"/>
    </source>
</evidence>
<feature type="coiled-coil region" evidence="6">
    <location>
        <begin position="140"/>
        <end position="167"/>
    </location>
</feature>
<keyword evidence="4" id="KW-0406">Ion transport</keyword>
<keyword evidence="3" id="KW-0813">Transport</keyword>
<dbReference type="PROSITE" id="PS50983">
    <property type="entry name" value="FE_B12_PBP"/>
    <property type="match status" value="1"/>
</dbReference>
<dbReference type="Proteomes" id="UP000092871">
    <property type="component" value="Unassembled WGS sequence"/>
</dbReference>
<dbReference type="EMBL" id="FLRA01000021">
    <property type="protein sequence ID" value="SBT18519.1"/>
    <property type="molecule type" value="Genomic_DNA"/>
</dbReference>
<evidence type="ECO:0000256" key="7">
    <source>
        <dbReference type="SAM" id="SignalP"/>
    </source>
</evidence>
<feature type="chain" id="PRO_5008677052" evidence="7">
    <location>
        <begin position="23"/>
        <end position="309"/>
    </location>
</feature>
<keyword evidence="11" id="KW-1185">Reference proteome</keyword>
<evidence type="ECO:0000313" key="12">
    <source>
        <dbReference type="Proteomes" id="UP000092871"/>
    </source>
</evidence>
<dbReference type="EMBL" id="FLRB01000032">
    <property type="protein sequence ID" value="SBT22772.1"/>
    <property type="molecule type" value="Genomic_DNA"/>
</dbReference>
<dbReference type="PANTHER" id="PTHR30532">
    <property type="entry name" value="IRON III DICITRATE-BINDING PERIPLASMIC PROTEIN"/>
    <property type="match status" value="1"/>
</dbReference>
<dbReference type="InterPro" id="IPR051313">
    <property type="entry name" value="Bact_iron-sidero_bind"/>
</dbReference>
<keyword evidence="5 7" id="KW-0732">Signal</keyword>
<feature type="domain" description="Fe/B12 periplasmic-binding" evidence="8">
    <location>
        <begin position="43"/>
        <end position="309"/>
    </location>
</feature>
<evidence type="ECO:0000256" key="5">
    <source>
        <dbReference type="ARBA" id="ARBA00022729"/>
    </source>
</evidence>
<reference evidence="9 12" key="2">
    <citation type="submission" date="2016-06" db="EMBL/GenBank/DDBJ databases">
        <authorList>
            <person name="Kjaerup R.B."/>
            <person name="Dalgaard T.S."/>
            <person name="Juul-Madsen H.R."/>
        </authorList>
    </citation>
    <scope>NUCLEOTIDE SEQUENCE [LARGE SCALE GENOMIC DNA]</scope>
    <source>
        <strain evidence="9 12">CECT 5115</strain>
    </source>
</reference>
<comment type="subcellular location">
    <subcellularLocation>
        <location evidence="1">Cell envelope</location>
    </subcellularLocation>
</comment>
<accession>A0A1C3JTX8</accession>
<dbReference type="Proteomes" id="UP000092840">
    <property type="component" value="Unassembled WGS sequence"/>
</dbReference>
<evidence type="ECO:0000256" key="1">
    <source>
        <dbReference type="ARBA" id="ARBA00004196"/>
    </source>
</evidence>
<organism evidence="9 12">
    <name type="scientific">Marinomonas gallaica</name>
    <dbReference type="NCBI Taxonomy" id="1806667"/>
    <lineage>
        <taxon>Bacteria</taxon>
        <taxon>Pseudomonadati</taxon>
        <taxon>Pseudomonadota</taxon>
        <taxon>Gammaproteobacteria</taxon>
        <taxon>Oceanospirillales</taxon>
        <taxon>Oceanospirillaceae</taxon>
        <taxon>Marinomonas</taxon>
    </lineage>
</organism>
<keyword evidence="4" id="KW-0408">Iron</keyword>
<evidence type="ECO:0000313" key="9">
    <source>
        <dbReference type="EMBL" id="SBT18519.1"/>
    </source>
</evidence>
<dbReference type="Pfam" id="PF01497">
    <property type="entry name" value="Peripla_BP_2"/>
    <property type="match status" value="1"/>
</dbReference>
<dbReference type="GO" id="GO:1901678">
    <property type="term" value="P:iron coordination entity transport"/>
    <property type="evidence" value="ECO:0007669"/>
    <property type="project" value="UniProtKB-ARBA"/>
</dbReference>
<gene>
    <name evidence="9" type="primary">yfiY_3</name>
    <name evidence="9" type="ORF">MGA5115_02650</name>
    <name evidence="10" type="ORF">MGA5116_03402</name>
</gene>
<comment type="similarity">
    <text evidence="2">Belongs to the bacterial solute-binding protein 8 family.</text>
</comment>
<name>A0A1C3JTX8_9GAMM</name>
<dbReference type="Gene3D" id="3.40.50.1980">
    <property type="entry name" value="Nitrogenase molybdenum iron protein domain"/>
    <property type="match status" value="2"/>
</dbReference>
<dbReference type="AlphaFoldDB" id="A0A1C3JTX8"/>
<dbReference type="GO" id="GO:0030288">
    <property type="term" value="C:outer membrane-bounded periplasmic space"/>
    <property type="evidence" value="ECO:0007669"/>
    <property type="project" value="TreeGrafter"/>
</dbReference>
<evidence type="ECO:0000256" key="4">
    <source>
        <dbReference type="ARBA" id="ARBA00022496"/>
    </source>
</evidence>
<dbReference type="SUPFAM" id="SSF53807">
    <property type="entry name" value="Helical backbone' metal receptor"/>
    <property type="match status" value="1"/>
</dbReference>
<evidence type="ECO:0000259" key="8">
    <source>
        <dbReference type="PROSITE" id="PS50983"/>
    </source>
</evidence>
<dbReference type="RefSeq" id="WP_244503031.1">
    <property type="nucleotide sequence ID" value="NZ_FLRA01000021.1"/>
</dbReference>
<evidence type="ECO:0000256" key="2">
    <source>
        <dbReference type="ARBA" id="ARBA00008814"/>
    </source>
</evidence>
<proteinExistence type="inferred from homology"/>
<feature type="signal peptide" evidence="7">
    <location>
        <begin position="1"/>
        <end position="22"/>
    </location>
</feature>
<sequence>MKRLQCTMVMMTVLLLSNVTFAQTKVFENQYGKVEVPVEPQCVVSLHDFSLTIQLLELGIKPCGSSARKKLWQDPYFRGAENRFDMSDVQYIGSHKAPDEEAIAALKPDLIIGTSGQAVLKEKLSHIAPVVILPTDELSIKEWAAQLADLVNKKARYQDQLKEYNWIVSEFKRIIPHPKKITVTTLEMYEDSIYLIARGGLGEVIKDFGLSRPAVYEEAKEGLEYSLERMSDFDADYIIDTYEPLYNSREATQPIRDSQQWQDLFAVQHNQFLYFNRSRYGESMGGLIGNAYLLNSHIAERAMQLDEIR</sequence>
<evidence type="ECO:0000256" key="3">
    <source>
        <dbReference type="ARBA" id="ARBA00022448"/>
    </source>
</evidence>
<keyword evidence="9" id="KW-0449">Lipoprotein</keyword>
<keyword evidence="4" id="KW-0410">Iron transport</keyword>
<keyword evidence="6" id="KW-0175">Coiled coil</keyword>
<evidence type="ECO:0000313" key="10">
    <source>
        <dbReference type="EMBL" id="SBT22772.1"/>
    </source>
</evidence>